<reference evidence="8 9" key="1">
    <citation type="submission" date="2017-12" db="EMBL/GenBank/DDBJ databases">
        <authorList>
            <person name="Pombert J.-F."/>
            <person name="Haag K.L."/>
            <person name="Ebert D."/>
        </authorList>
    </citation>
    <scope>NUCLEOTIDE SEQUENCE [LARGE SCALE GENOMIC DNA]</scope>
    <source>
        <strain evidence="8">BE-OM-2</strain>
    </source>
</reference>
<accession>A0A4Q9LF82</accession>
<evidence type="ECO:0000256" key="6">
    <source>
        <dbReference type="SAM" id="SignalP"/>
    </source>
</evidence>
<sequence length="412" mass="48920">MKCLSSNFGILLVIMLIKTHCASIYFSEDSEDSNETLKQEQIRQIVAILNEDYYYDIEFIIEGTYGKLFKASRFSLVEPIALKVFIKEPFLFAQIINEISILEKLNHPNIISGRLFSNRFFYYLEMDFFEYDLLEYVKRNFLSIFDKKIIVKQIIDALYYLKLNKIIHNDLKNNNILIDENLNIKICDFGLACYKSRLDFPFNNISLSALEEYEIYSPELKQSKEYDEKSDIYSFGILTYFIFQEFNYKFETFMPISDNESNNLFLECIEYNPMNRPSVESLLLSAYFDFLYDKMFCFGKLEDFTIETETGSIIKKDKKLTINIKSKRAVEILCCCHILTSLRYTSKAKKLNLTENRDSHSNLDLGFTQLTKKRFLYVDSDRTLKPIQFMTQLDRIEYLDFFYENENYQAEE</sequence>
<feature type="chain" id="PRO_5020242515" description="non-specific serine/threonine protein kinase" evidence="6">
    <location>
        <begin position="24"/>
        <end position="412"/>
    </location>
</feature>
<dbReference type="AlphaFoldDB" id="A0A4Q9LF82"/>
<dbReference type="SUPFAM" id="SSF56112">
    <property type="entry name" value="Protein kinase-like (PK-like)"/>
    <property type="match status" value="1"/>
</dbReference>
<dbReference type="GO" id="GO:0004674">
    <property type="term" value="F:protein serine/threonine kinase activity"/>
    <property type="evidence" value="ECO:0007669"/>
    <property type="project" value="UniProtKB-EC"/>
</dbReference>
<organism evidence="8 9">
    <name type="scientific">Hamiltosporidium magnivora</name>
    <dbReference type="NCBI Taxonomy" id="148818"/>
    <lineage>
        <taxon>Eukaryota</taxon>
        <taxon>Fungi</taxon>
        <taxon>Fungi incertae sedis</taxon>
        <taxon>Microsporidia</taxon>
        <taxon>Dubosqiidae</taxon>
        <taxon>Hamiltosporidium</taxon>
    </lineage>
</organism>
<dbReference type="STRING" id="148818.A0A4Q9LF82"/>
<keyword evidence="4 8" id="KW-0418">Kinase</keyword>
<dbReference type="GO" id="GO:0005829">
    <property type="term" value="C:cytosol"/>
    <property type="evidence" value="ECO:0007669"/>
    <property type="project" value="TreeGrafter"/>
</dbReference>
<evidence type="ECO:0000256" key="1">
    <source>
        <dbReference type="ARBA" id="ARBA00012513"/>
    </source>
</evidence>
<dbReference type="InterPro" id="IPR000719">
    <property type="entry name" value="Prot_kinase_dom"/>
</dbReference>
<dbReference type="Pfam" id="PF00069">
    <property type="entry name" value="Pkinase"/>
    <property type="match status" value="1"/>
</dbReference>
<keyword evidence="2" id="KW-0808">Transferase</keyword>
<evidence type="ECO:0000256" key="3">
    <source>
        <dbReference type="ARBA" id="ARBA00022741"/>
    </source>
</evidence>
<dbReference type="VEuPathDB" id="MicrosporidiaDB:CWI36_0582p0020"/>
<dbReference type="GO" id="GO:0010506">
    <property type="term" value="P:regulation of autophagy"/>
    <property type="evidence" value="ECO:0007669"/>
    <property type="project" value="InterPro"/>
</dbReference>
<evidence type="ECO:0000256" key="5">
    <source>
        <dbReference type="ARBA" id="ARBA00022840"/>
    </source>
</evidence>
<gene>
    <name evidence="8" type="ORF">CWI36_0582p0020</name>
</gene>
<keyword evidence="6" id="KW-0732">Signal</keyword>
<evidence type="ECO:0000259" key="7">
    <source>
        <dbReference type="PROSITE" id="PS50011"/>
    </source>
</evidence>
<proteinExistence type="predicted"/>
<dbReference type="Proteomes" id="UP000291404">
    <property type="component" value="Unassembled WGS sequence"/>
</dbReference>
<keyword evidence="3" id="KW-0547">Nucleotide-binding</keyword>
<keyword evidence="5" id="KW-0067">ATP-binding</keyword>
<dbReference type="GO" id="GO:0000045">
    <property type="term" value="P:autophagosome assembly"/>
    <property type="evidence" value="ECO:0007669"/>
    <property type="project" value="TreeGrafter"/>
</dbReference>
<dbReference type="SMART" id="SM00220">
    <property type="entry name" value="S_TKc"/>
    <property type="match status" value="1"/>
</dbReference>
<dbReference type="PANTHER" id="PTHR24348">
    <property type="entry name" value="SERINE/THREONINE-PROTEIN KINASE UNC-51-RELATED"/>
    <property type="match status" value="1"/>
</dbReference>
<dbReference type="EC" id="2.7.11.1" evidence="1"/>
<dbReference type="CDD" id="cd00180">
    <property type="entry name" value="PKc"/>
    <property type="match status" value="1"/>
</dbReference>
<evidence type="ECO:0000313" key="8">
    <source>
        <dbReference type="EMBL" id="TBU05761.1"/>
    </source>
</evidence>
<dbReference type="PROSITE" id="PS00108">
    <property type="entry name" value="PROTEIN_KINASE_ST"/>
    <property type="match status" value="1"/>
</dbReference>
<dbReference type="InterPro" id="IPR045269">
    <property type="entry name" value="Atg1-like"/>
</dbReference>
<dbReference type="VEuPathDB" id="MicrosporidiaDB:CWI39_1166p0010"/>
<dbReference type="InterPro" id="IPR011009">
    <property type="entry name" value="Kinase-like_dom_sf"/>
</dbReference>
<keyword evidence="9" id="KW-1185">Reference proteome</keyword>
<dbReference type="GO" id="GO:0005524">
    <property type="term" value="F:ATP binding"/>
    <property type="evidence" value="ECO:0007669"/>
    <property type="project" value="UniProtKB-KW"/>
</dbReference>
<evidence type="ECO:0000256" key="2">
    <source>
        <dbReference type="ARBA" id="ARBA00022679"/>
    </source>
</evidence>
<dbReference type="GO" id="GO:0000407">
    <property type="term" value="C:phagophore assembly site"/>
    <property type="evidence" value="ECO:0007669"/>
    <property type="project" value="TreeGrafter"/>
</dbReference>
<evidence type="ECO:0000256" key="4">
    <source>
        <dbReference type="ARBA" id="ARBA00022777"/>
    </source>
</evidence>
<dbReference type="GO" id="GO:0016020">
    <property type="term" value="C:membrane"/>
    <property type="evidence" value="ECO:0007669"/>
    <property type="project" value="TreeGrafter"/>
</dbReference>
<feature type="domain" description="Protein kinase" evidence="7">
    <location>
        <begin position="54"/>
        <end position="288"/>
    </location>
</feature>
<name>A0A4Q9LF82_9MICR</name>
<dbReference type="GO" id="GO:0005776">
    <property type="term" value="C:autophagosome"/>
    <property type="evidence" value="ECO:0007669"/>
    <property type="project" value="TreeGrafter"/>
</dbReference>
<evidence type="ECO:0000313" key="9">
    <source>
        <dbReference type="Proteomes" id="UP000291404"/>
    </source>
</evidence>
<dbReference type="PROSITE" id="PS50011">
    <property type="entry name" value="PROTEIN_KINASE_DOM"/>
    <property type="match status" value="1"/>
</dbReference>
<dbReference type="Gene3D" id="1.10.510.10">
    <property type="entry name" value="Transferase(Phosphotransferase) domain 1"/>
    <property type="match status" value="1"/>
</dbReference>
<dbReference type="EMBL" id="PITI01000582">
    <property type="protein sequence ID" value="TBU05761.1"/>
    <property type="molecule type" value="Genomic_DNA"/>
</dbReference>
<feature type="signal peptide" evidence="6">
    <location>
        <begin position="1"/>
        <end position="23"/>
    </location>
</feature>
<dbReference type="PANTHER" id="PTHR24348:SF22">
    <property type="entry name" value="NON-SPECIFIC SERINE_THREONINE PROTEIN KINASE"/>
    <property type="match status" value="1"/>
</dbReference>
<dbReference type="InterPro" id="IPR008271">
    <property type="entry name" value="Ser/Thr_kinase_AS"/>
</dbReference>
<protein>
    <recommendedName>
        <fullName evidence="1">non-specific serine/threonine protein kinase</fullName>
        <ecNumber evidence="1">2.7.11.1</ecNumber>
    </recommendedName>
</protein>
<comment type="caution">
    <text evidence="8">The sequence shown here is derived from an EMBL/GenBank/DDBJ whole genome shotgun (WGS) entry which is preliminary data.</text>
</comment>